<evidence type="ECO:0000313" key="1">
    <source>
        <dbReference type="Proteomes" id="UP000887565"/>
    </source>
</evidence>
<proteinExistence type="predicted"/>
<keyword evidence="1" id="KW-1185">Reference proteome</keyword>
<reference evidence="2" key="1">
    <citation type="submission" date="2022-11" db="UniProtKB">
        <authorList>
            <consortium name="WormBaseParasite"/>
        </authorList>
    </citation>
    <scope>IDENTIFICATION</scope>
</reference>
<sequence length="62" mass="7143">MILWIEPPKNTLPCEIKRFGCRSAAWYTSAIITRSATNFKTLENESSKRLFLNRTPKLTALN</sequence>
<organism evidence="1 2">
    <name type="scientific">Romanomermis culicivorax</name>
    <name type="common">Nematode worm</name>
    <dbReference type="NCBI Taxonomy" id="13658"/>
    <lineage>
        <taxon>Eukaryota</taxon>
        <taxon>Metazoa</taxon>
        <taxon>Ecdysozoa</taxon>
        <taxon>Nematoda</taxon>
        <taxon>Enoplea</taxon>
        <taxon>Dorylaimia</taxon>
        <taxon>Mermithida</taxon>
        <taxon>Mermithoidea</taxon>
        <taxon>Mermithidae</taxon>
        <taxon>Romanomermis</taxon>
    </lineage>
</organism>
<dbReference type="WBParaSite" id="nRc.2.0.1.t26608-RA">
    <property type="protein sequence ID" value="nRc.2.0.1.t26608-RA"/>
    <property type="gene ID" value="nRc.2.0.1.g26608"/>
</dbReference>
<dbReference type="AlphaFoldDB" id="A0A915JKH3"/>
<protein>
    <submittedName>
        <fullName evidence="2">Uncharacterized protein</fullName>
    </submittedName>
</protein>
<dbReference type="Proteomes" id="UP000887565">
    <property type="component" value="Unplaced"/>
</dbReference>
<name>A0A915JKH3_ROMCU</name>
<evidence type="ECO:0000313" key="2">
    <source>
        <dbReference type="WBParaSite" id="nRc.2.0.1.t26608-RA"/>
    </source>
</evidence>
<accession>A0A915JKH3</accession>